<dbReference type="CDD" id="cd01347">
    <property type="entry name" value="ligand_gated_channel"/>
    <property type="match status" value="1"/>
</dbReference>
<feature type="compositionally biased region" description="Low complexity" evidence="14">
    <location>
        <begin position="837"/>
        <end position="854"/>
    </location>
</feature>
<dbReference type="InterPro" id="IPR013149">
    <property type="entry name" value="ADH-like_C"/>
</dbReference>
<dbReference type="SUPFAM" id="SSF50129">
    <property type="entry name" value="GroES-like"/>
    <property type="match status" value="1"/>
</dbReference>
<dbReference type="Gene3D" id="2.40.170.20">
    <property type="entry name" value="TonB-dependent receptor, beta-barrel domain"/>
    <property type="match status" value="1"/>
</dbReference>
<evidence type="ECO:0000256" key="5">
    <source>
        <dbReference type="ARBA" id="ARBA00022692"/>
    </source>
</evidence>
<protein>
    <submittedName>
        <fullName evidence="16">Zinc-binding dehydrogenase</fullName>
    </submittedName>
</protein>
<dbReference type="KEGG" id="sufl:FIL70_19460"/>
<evidence type="ECO:0000256" key="7">
    <source>
        <dbReference type="ARBA" id="ARBA00023004"/>
    </source>
</evidence>
<evidence type="ECO:0000259" key="15">
    <source>
        <dbReference type="SMART" id="SM00829"/>
    </source>
</evidence>
<keyword evidence="10 12" id="KW-0472">Membrane</keyword>
<proteinExistence type="inferred from homology"/>
<dbReference type="SMART" id="SM00829">
    <property type="entry name" value="PKS_ER"/>
    <property type="match status" value="1"/>
</dbReference>
<dbReference type="PROSITE" id="PS52016">
    <property type="entry name" value="TONB_DEPENDENT_REC_3"/>
    <property type="match status" value="1"/>
</dbReference>
<dbReference type="FunFam" id="3.40.50.720:FF:000121">
    <property type="entry name" value="Prostaglandin reductase 2"/>
    <property type="match status" value="1"/>
</dbReference>
<evidence type="ECO:0000256" key="4">
    <source>
        <dbReference type="ARBA" id="ARBA00022496"/>
    </source>
</evidence>
<dbReference type="Proteomes" id="UP000311469">
    <property type="component" value="Chromosome cSF2"/>
</dbReference>
<dbReference type="Gene3D" id="3.40.50.720">
    <property type="entry name" value="NAD(P)-binding Rossmann-like Domain"/>
    <property type="match status" value="1"/>
</dbReference>
<gene>
    <name evidence="16" type="ORF">FIL70_19460</name>
</gene>
<evidence type="ECO:0000256" key="2">
    <source>
        <dbReference type="ARBA" id="ARBA00022448"/>
    </source>
</evidence>
<dbReference type="InterPro" id="IPR020843">
    <property type="entry name" value="ER"/>
</dbReference>
<dbReference type="PANTHER" id="PTHR32552:SF81">
    <property type="entry name" value="TONB-DEPENDENT OUTER MEMBRANE RECEPTOR"/>
    <property type="match status" value="1"/>
</dbReference>
<comment type="similarity">
    <text evidence="12 13">Belongs to the TonB-dependent receptor family.</text>
</comment>
<dbReference type="GO" id="GO:0006826">
    <property type="term" value="P:iron ion transport"/>
    <property type="evidence" value="ECO:0007669"/>
    <property type="project" value="UniProtKB-KW"/>
</dbReference>
<dbReference type="GO" id="GO:0016491">
    <property type="term" value="F:oxidoreductase activity"/>
    <property type="evidence" value="ECO:0007669"/>
    <property type="project" value="UniProtKB-KW"/>
</dbReference>
<feature type="region of interest" description="Disordered" evidence="14">
    <location>
        <begin position="45"/>
        <end position="86"/>
    </location>
</feature>
<feature type="compositionally biased region" description="Basic and acidic residues" evidence="14">
    <location>
        <begin position="67"/>
        <end position="78"/>
    </location>
</feature>
<keyword evidence="8" id="KW-0406">Ion transport</keyword>
<comment type="subcellular location">
    <subcellularLocation>
        <location evidence="1 12">Cell outer membrane</location>
        <topology evidence="1 12">Multi-pass membrane protein</topology>
    </subcellularLocation>
</comment>
<evidence type="ECO:0000256" key="14">
    <source>
        <dbReference type="SAM" id="MobiDB-lite"/>
    </source>
</evidence>
<dbReference type="InterPro" id="IPR039426">
    <property type="entry name" value="TonB-dep_rcpt-like"/>
</dbReference>
<evidence type="ECO:0000256" key="1">
    <source>
        <dbReference type="ARBA" id="ARBA00004571"/>
    </source>
</evidence>
<keyword evidence="3 12" id="KW-1134">Transmembrane beta strand</keyword>
<dbReference type="GO" id="GO:0009279">
    <property type="term" value="C:cell outer membrane"/>
    <property type="evidence" value="ECO:0007669"/>
    <property type="project" value="UniProtKB-SubCell"/>
</dbReference>
<name>A0A5B8CIC1_SPHSA</name>
<evidence type="ECO:0000256" key="8">
    <source>
        <dbReference type="ARBA" id="ARBA00023065"/>
    </source>
</evidence>
<keyword evidence="4" id="KW-0410">Iron transport</keyword>
<dbReference type="Gene3D" id="3.90.180.10">
    <property type="entry name" value="Medium-chain alcohol dehydrogenases, catalytic domain"/>
    <property type="match status" value="1"/>
</dbReference>
<sequence length="1221" mass="132301">MRGGAAGQQGFPERKCDVHREHLVCRRPLADNRRAAIMRPTSVRPFRPRRSGALPGGCGSAPATDLNEGHAAREDAAPRNEQTTRLPHQIRQSGLERGRGKMRKPICVLLATSALVAPLCSHAQSPAEQAEAAPQRDLAVGEIIVTAQKREERLNDVPVSITAASASQLENAGVTQPSDLVKIVPGFTYQPSAYGTPVFTMRGIGFYDVAVAVAPAVSVYVDQVPLPYLAMTQGASLDVERVEALKGPQGTLFGQNSTGGAINYIAAKPTDHLAAGVDLSYGRFDQVDAQGFVSGPIANNLKARLAVRHEYRDGWQISQTRPSDRLGRRDYSTARLLLDWEPTDTLRFEFNANGWIDRSETQAAQFVKYAPTVAPSAGGYTDITAELEAAVPAPNRSRIADWDPGADLRRDDSFYQFSLRGDLDVSDAVTLTSISAYSRFRQRSPSDTDGVPQNNFLLTINADIETVSQELRLAGTAGPIRWMLGGNYSHDTTGDDQRGDYIASNSGVGPFRYTSFINSNHQKITTKAVFGSLDYELTDRVTAQVSARYSDQRNRFSGCLLDVGDGLISNAFSFLSNLSRNFDPPTVALAPGACATLGEVGYGTPFIPVPSVEKSLKEDNISWRASLNWKPNPDSLLYANVTRGYKAGSFPTVPGLFPSQFDPVTQESVLAYEAGFKLSLLDRRLQLTGAGFYYKYDDKQIIGYITTAFGNLPGLVQVPRSSVRGAELSVNWRPVDGLTFNGGATYVDSRVDRSFLANDPYAAVVDIKGEPFPSTPKWQLNGDLDYRFALTGNLDLSLGGNVRYRSRSVAAFGERPNSPCPAMPCSTCGSAWKARTADGSSSSGAATSPINSTSPPSPMWSIRWRARPACPPLTARRSATAIDAMNRAVILARRPQAIPQSEHFALEDRPMPVPADGQIWVRNHYLSVEPAMRGWLSDASNYSDPIHVGDVMRAFAVGEVVESRHGDFAPGDRVMGLFGWQEHAAVDRSAILLRVPDTDLPLSLYLGILGLNGVTAYFGLLDICAPRPGETVLVSTAAGSVGSCVGQIAAISGCRTAGLAGGPEKQRQCLDEFGYDAAIDYRGEPDLDAAIARACPDGVDIYFDNIAGPISDAVLRHLRLHARIAVCGTASIASWDPWPQGARPERHLLVKRATMRGFLTFDYADRFDEAVAQLSAWLREGRLHYREHILEGLGEAPGAIARLYSGQNQGKLLIRLPAAKD</sequence>
<keyword evidence="11 12" id="KW-0998">Cell outer membrane</keyword>
<dbReference type="SUPFAM" id="SSF51735">
    <property type="entry name" value="NAD(P)-binding Rossmann-fold domains"/>
    <property type="match status" value="1"/>
</dbReference>
<dbReference type="Pfam" id="PF00107">
    <property type="entry name" value="ADH_zinc_N"/>
    <property type="match status" value="1"/>
</dbReference>
<dbReference type="CDD" id="cd05288">
    <property type="entry name" value="PGDH"/>
    <property type="match status" value="1"/>
</dbReference>
<keyword evidence="9 13" id="KW-0798">TonB box</keyword>
<dbReference type="InterPro" id="IPR036291">
    <property type="entry name" value="NAD(P)-bd_dom_sf"/>
</dbReference>
<dbReference type="InterPro" id="IPR000531">
    <property type="entry name" value="Beta-barrel_TonB"/>
</dbReference>
<evidence type="ECO:0000256" key="3">
    <source>
        <dbReference type="ARBA" id="ARBA00022452"/>
    </source>
</evidence>
<dbReference type="InterPro" id="IPR011032">
    <property type="entry name" value="GroES-like_sf"/>
</dbReference>
<evidence type="ECO:0000256" key="10">
    <source>
        <dbReference type="ARBA" id="ARBA00023136"/>
    </source>
</evidence>
<dbReference type="EMBL" id="CP041017">
    <property type="protein sequence ID" value="QDC39414.1"/>
    <property type="molecule type" value="Genomic_DNA"/>
</dbReference>
<accession>A0A5B8CIC1</accession>
<keyword evidence="7" id="KW-0408">Iron</keyword>
<feature type="region of interest" description="Disordered" evidence="14">
    <location>
        <begin position="836"/>
        <end position="858"/>
    </location>
</feature>
<keyword evidence="6" id="KW-0560">Oxidoreductase</keyword>
<evidence type="ECO:0000256" key="13">
    <source>
        <dbReference type="RuleBase" id="RU003357"/>
    </source>
</evidence>
<dbReference type="AlphaFoldDB" id="A0A5B8CIC1"/>
<dbReference type="Pfam" id="PF00593">
    <property type="entry name" value="TonB_dep_Rec_b-barrel"/>
    <property type="match status" value="1"/>
</dbReference>
<dbReference type="Pfam" id="PF07715">
    <property type="entry name" value="Plug"/>
    <property type="match status" value="1"/>
</dbReference>
<dbReference type="PANTHER" id="PTHR32552">
    <property type="entry name" value="FERRICHROME IRON RECEPTOR-RELATED"/>
    <property type="match status" value="1"/>
</dbReference>
<evidence type="ECO:0000313" key="17">
    <source>
        <dbReference type="Proteomes" id="UP000311469"/>
    </source>
</evidence>
<dbReference type="Pfam" id="PF16884">
    <property type="entry name" value="ADH_N_2"/>
    <property type="match status" value="1"/>
</dbReference>
<feature type="domain" description="Enoyl reductase (ER)" evidence="15">
    <location>
        <begin position="897"/>
        <end position="1214"/>
    </location>
</feature>
<dbReference type="InterPro" id="IPR036942">
    <property type="entry name" value="Beta-barrel_TonB_sf"/>
</dbReference>
<keyword evidence="2 12" id="KW-0813">Transport</keyword>
<dbReference type="InterPro" id="IPR012910">
    <property type="entry name" value="Plug_dom"/>
</dbReference>
<evidence type="ECO:0000256" key="6">
    <source>
        <dbReference type="ARBA" id="ARBA00023002"/>
    </source>
</evidence>
<dbReference type="InterPro" id="IPR041694">
    <property type="entry name" value="ADH_N_2"/>
</dbReference>
<dbReference type="SUPFAM" id="SSF56935">
    <property type="entry name" value="Porins"/>
    <property type="match status" value="1"/>
</dbReference>
<evidence type="ECO:0000256" key="12">
    <source>
        <dbReference type="PROSITE-ProRule" id="PRU01360"/>
    </source>
</evidence>
<organism evidence="16 17">
    <name type="scientific">Sphingobium fuliginis ATCC 27551</name>
    <dbReference type="NCBI Taxonomy" id="1208342"/>
    <lineage>
        <taxon>Bacteria</taxon>
        <taxon>Pseudomonadati</taxon>
        <taxon>Pseudomonadota</taxon>
        <taxon>Alphaproteobacteria</taxon>
        <taxon>Sphingomonadales</taxon>
        <taxon>Sphingomonadaceae</taxon>
        <taxon>Sphingobium</taxon>
    </lineage>
</organism>
<evidence type="ECO:0000313" key="16">
    <source>
        <dbReference type="EMBL" id="QDC39414.1"/>
    </source>
</evidence>
<evidence type="ECO:0000256" key="11">
    <source>
        <dbReference type="ARBA" id="ARBA00023237"/>
    </source>
</evidence>
<keyword evidence="5 12" id="KW-0812">Transmembrane</keyword>
<evidence type="ECO:0000256" key="9">
    <source>
        <dbReference type="ARBA" id="ARBA00023077"/>
    </source>
</evidence>
<reference evidence="16 17" key="1">
    <citation type="submission" date="2019-06" db="EMBL/GenBank/DDBJ databases">
        <title>Genome organization and adaptive potential of archetypical organophosphate degarding Sphingobium fuliginis ATCC 27551.</title>
        <authorList>
            <person name="Sarwar A."/>
            <person name="Parthasarathy S."/>
            <person name="Singh C."/>
            <person name="Siddavattam D."/>
        </authorList>
    </citation>
    <scope>NUCLEOTIDE SEQUENCE [LARGE SCALE GENOMIC DNA]</scope>
    <source>
        <strain evidence="16 17">ATCC 27551</strain>
    </source>
</reference>